<dbReference type="EMBL" id="ACGR01000041">
    <property type="protein sequence ID" value="EEJ59355.1"/>
    <property type="molecule type" value="Genomic_DNA"/>
</dbReference>
<dbReference type="Proteomes" id="UP000003491">
    <property type="component" value="Unassembled WGS sequence"/>
</dbReference>
<sequence>MGIVRDVEELSLGSEIEIDLEKTMGATTRFFKSTLPHYIKGAGLRLSDLTSPEITDMPITRSTANTQEIKILKAWARVEQYEKKVVTVYKTLQVCANTQTQPYRTILVNKFIEGLPDWQIANTIQYSDRQYHTKKKLALCEFAECLETQKIKNGTLDMPVLLRYKG</sequence>
<reference evidence="1 2" key="1">
    <citation type="submission" date="2009-01" db="EMBL/GenBank/DDBJ databases">
        <authorList>
            <person name="Qin X."/>
            <person name="Bachman B."/>
            <person name="Battles P."/>
            <person name="Bell A."/>
            <person name="Bess C."/>
            <person name="Bickham C."/>
            <person name="Chaboub L."/>
            <person name="Chen D."/>
            <person name="Coyle M."/>
            <person name="Deiros D.R."/>
            <person name="Dinh H."/>
            <person name="Forbes L."/>
            <person name="Fowler G."/>
            <person name="Francisco L."/>
            <person name="Fu Q."/>
            <person name="Gubbala S."/>
            <person name="Hale W."/>
            <person name="Han Y."/>
            <person name="Hemphill L."/>
            <person name="Highlander S.K."/>
            <person name="Hirani K."/>
            <person name="Hogues M."/>
            <person name="Jackson L."/>
            <person name="Jakkamsetti A."/>
            <person name="Javaid M."/>
            <person name="Jiang H."/>
            <person name="Korchina V."/>
            <person name="Kovar C."/>
            <person name="Lara F."/>
            <person name="Lee S."/>
            <person name="Mata R."/>
            <person name="Mathew T."/>
            <person name="Moen C."/>
            <person name="Morales K."/>
            <person name="Munidasa M."/>
            <person name="Nazareth L."/>
            <person name="Ngo R."/>
            <person name="Nguyen L."/>
            <person name="Okwuonu G."/>
            <person name="Ongeri F."/>
            <person name="Patil S."/>
            <person name="Petrosino J."/>
            <person name="Pham C."/>
            <person name="Pham P."/>
            <person name="Pu L.-L."/>
            <person name="Puazo M."/>
            <person name="Raj R."/>
            <person name="Reid J."/>
            <person name="Rouhana J."/>
            <person name="Saada N."/>
            <person name="Shang Y."/>
            <person name="Simmons D."/>
            <person name="Thornton R."/>
            <person name="Warren J."/>
            <person name="Weissenberger G."/>
            <person name="Zhang J."/>
            <person name="Zhang L."/>
            <person name="Zhou C."/>
            <person name="Zhu D."/>
            <person name="Muzny D."/>
            <person name="Worley K."/>
            <person name="Gibbs R."/>
        </authorList>
    </citation>
    <scope>NUCLEOTIDE SEQUENCE [LARGE SCALE GENOMIC DNA]</scope>
    <source>
        <strain evidence="1 2">ATCC 33200</strain>
    </source>
</reference>
<proteinExistence type="predicted"/>
<protein>
    <submittedName>
        <fullName evidence="1">Phage transcriptional regulator, ArpU family</fullName>
    </submittedName>
</protein>
<gene>
    <name evidence="1" type="ORF">HMPREF0528_1511</name>
</gene>
<organism evidence="1 2">
    <name type="scientific">Lactobacillus johnsonii ATCC 33200</name>
    <dbReference type="NCBI Taxonomy" id="525330"/>
    <lineage>
        <taxon>Bacteria</taxon>
        <taxon>Bacillati</taxon>
        <taxon>Bacillota</taxon>
        <taxon>Bacilli</taxon>
        <taxon>Lactobacillales</taxon>
        <taxon>Lactobacillaceae</taxon>
        <taxon>Lactobacillus</taxon>
    </lineage>
</organism>
<dbReference type="InterPro" id="IPR006524">
    <property type="entry name" value="ArpU-like"/>
</dbReference>
<evidence type="ECO:0000313" key="2">
    <source>
        <dbReference type="Proteomes" id="UP000003491"/>
    </source>
</evidence>
<name>C2E6Y7_LACJH</name>
<dbReference type="NCBIfam" id="TIGR01637">
    <property type="entry name" value="phage_arpU"/>
    <property type="match status" value="1"/>
</dbReference>
<accession>C2E6Y7</accession>
<dbReference type="HOGENOM" id="CLU_121875_0_0_9"/>
<comment type="caution">
    <text evidence="1">The sequence shown here is derived from an EMBL/GenBank/DDBJ whole genome shotgun (WGS) entry which is preliminary data.</text>
</comment>
<evidence type="ECO:0000313" key="1">
    <source>
        <dbReference type="EMBL" id="EEJ59355.1"/>
    </source>
</evidence>
<dbReference type="AlphaFoldDB" id="C2E6Y7"/>